<dbReference type="Pfam" id="PF00535">
    <property type="entry name" value="Glycos_transf_2"/>
    <property type="match status" value="1"/>
</dbReference>
<dbReference type="Proteomes" id="UP001597493">
    <property type="component" value="Unassembled WGS sequence"/>
</dbReference>
<proteinExistence type="predicted"/>
<evidence type="ECO:0000259" key="6">
    <source>
        <dbReference type="Pfam" id="PF00535"/>
    </source>
</evidence>
<sequence length="337" mass="37587">MICLIPSYEPDERLIRLVHDLKDNTNLSIVLVDDGSGGDYAHLFEEARAAGCVVLAHEANRGKGQALKTGFRYVQTLGVREGVVCADSDGQHLPGDIKRIAEQVRENPGHIVLGGRRFTGKVPARSRFGNAVTRGVFAFTTGIRLHDTQTGLRGFSFSMLEFLCRIPGDRFEYEMNMLLAAHEEGVPMVEIPIDTVYLNDNQSSHFRPLADSAKIYAPILKFSGSSLLSAAIDFALLFILQWLTGRLLLAVAGARICSSAFNYSMNRKFVFQRKDRSAAVLRSAPKYFALVLLILLLNYELLSVLHERIGLPLLLAKLLTEGVLFVFSYWSQRKFVY</sequence>
<evidence type="ECO:0000313" key="8">
    <source>
        <dbReference type="EMBL" id="MFD2663584.1"/>
    </source>
</evidence>
<evidence type="ECO:0000256" key="4">
    <source>
        <dbReference type="ARBA" id="ARBA00023136"/>
    </source>
</evidence>
<dbReference type="InterPro" id="IPR029044">
    <property type="entry name" value="Nucleotide-diphossugar_trans"/>
</dbReference>
<dbReference type="InterPro" id="IPR007267">
    <property type="entry name" value="GtrA_DPMS_TM"/>
</dbReference>
<dbReference type="PANTHER" id="PTHR48090:SF7">
    <property type="entry name" value="RFBJ PROTEIN"/>
    <property type="match status" value="1"/>
</dbReference>
<keyword evidence="4 5" id="KW-0472">Membrane</keyword>
<dbReference type="SUPFAM" id="SSF53448">
    <property type="entry name" value="Nucleotide-diphospho-sugar transferases"/>
    <property type="match status" value="1"/>
</dbReference>
<accession>A0ABW5R4I0</accession>
<keyword evidence="2 5" id="KW-0812">Transmembrane</keyword>
<feature type="domain" description="GtrA/DPMS transmembrane" evidence="7">
    <location>
        <begin position="221"/>
        <end position="336"/>
    </location>
</feature>
<feature type="transmembrane region" description="Helical" evidence="5">
    <location>
        <begin position="287"/>
        <end position="305"/>
    </location>
</feature>
<keyword evidence="9" id="KW-1185">Reference proteome</keyword>
<dbReference type="Gene3D" id="3.90.550.10">
    <property type="entry name" value="Spore Coat Polysaccharide Biosynthesis Protein SpsA, Chain A"/>
    <property type="match status" value="1"/>
</dbReference>
<dbReference type="InterPro" id="IPR050256">
    <property type="entry name" value="Glycosyltransferase_2"/>
</dbReference>
<evidence type="ECO:0000256" key="5">
    <source>
        <dbReference type="SAM" id="Phobius"/>
    </source>
</evidence>
<comment type="caution">
    <text evidence="8">The sequence shown here is derived from an EMBL/GenBank/DDBJ whole genome shotgun (WGS) entry which is preliminary data.</text>
</comment>
<feature type="domain" description="Glycosyltransferase 2-like" evidence="6">
    <location>
        <begin position="4"/>
        <end position="160"/>
    </location>
</feature>
<reference evidence="9" key="1">
    <citation type="journal article" date="2019" name="Int. J. Syst. Evol. Microbiol.">
        <title>The Global Catalogue of Microorganisms (GCM) 10K type strain sequencing project: providing services to taxonomists for standard genome sequencing and annotation.</title>
        <authorList>
            <consortium name="The Broad Institute Genomics Platform"/>
            <consortium name="The Broad Institute Genome Sequencing Center for Infectious Disease"/>
            <person name="Wu L."/>
            <person name="Ma J."/>
        </authorList>
    </citation>
    <scope>NUCLEOTIDE SEQUENCE [LARGE SCALE GENOMIC DNA]</scope>
    <source>
        <strain evidence="9">TISTR 1827</strain>
    </source>
</reference>
<dbReference type="RefSeq" id="WP_379279868.1">
    <property type="nucleotide sequence ID" value="NZ_JBHUGT010000011.1"/>
</dbReference>
<evidence type="ECO:0000259" key="7">
    <source>
        <dbReference type="Pfam" id="PF04138"/>
    </source>
</evidence>
<protein>
    <submittedName>
        <fullName evidence="8">GtrA family protein</fullName>
    </submittedName>
</protein>
<evidence type="ECO:0000313" key="9">
    <source>
        <dbReference type="Proteomes" id="UP001597493"/>
    </source>
</evidence>
<keyword evidence="3 5" id="KW-1133">Transmembrane helix</keyword>
<dbReference type="InterPro" id="IPR001173">
    <property type="entry name" value="Glyco_trans_2-like"/>
</dbReference>
<comment type="subcellular location">
    <subcellularLocation>
        <location evidence="1">Membrane</location>
        <topology evidence="1">Multi-pass membrane protein</topology>
    </subcellularLocation>
</comment>
<dbReference type="EMBL" id="JBHUMY010000043">
    <property type="protein sequence ID" value="MFD2663584.1"/>
    <property type="molecule type" value="Genomic_DNA"/>
</dbReference>
<dbReference type="CDD" id="cd04179">
    <property type="entry name" value="DPM_DPG-synthase_like"/>
    <property type="match status" value="1"/>
</dbReference>
<gene>
    <name evidence="8" type="ORF">ACFSW5_25420</name>
</gene>
<name>A0ABW5R4I0_9BACL</name>
<feature type="transmembrane region" description="Helical" evidence="5">
    <location>
        <begin position="311"/>
        <end position="330"/>
    </location>
</feature>
<evidence type="ECO:0000256" key="3">
    <source>
        <dbReference type="ARBA" id="ARBA00022989"/>
    </source>
</evidence>
<organism evidence="8 9">
    <name type="scientific">Paenibacillus thailandensis</name>
    <dbReference type="NCBI Taxonomy" id="393250"/>
    <lineage>
        <taxon>Bacteria</taxon>
        <taxon>Bacillati</taxon>
        <taxon>Bacillota</taxon>
        <taxon>Bacilli</taxon>
        <taxon>Bacillales</taxon>
        <taxon>Paenibacillaceae</taxon>
        <taxon>Paenibacillus</taxon>
    </lineage>
</organism>
<evidence type="ECO:0000256" key="1">
    <source>
        <dbReference type="ARBA" id="ARBA00004141"/>
    </source>
</evidence>
<evidence type="ECO:0000256" key="2">
    <source>
        <dbReference type="ARBA" id="ARBA00022692"/>
    </source>
</evidence>
<dbReference type="Pfam" id="PF04138">
    <property type="entry name" value="GtrA_DPMS_TM"/>
    <property type="match status" value="1"/>
</dbReference>
<dbReference type="PANTHER" id="PTHR48090">
    <property type="entry name" value="UNDECAPRENYL-PHOSPHATE 4-DEOXY-4-FORMAMIDO-L-ARABINOSE TRANSFERASE-RELATED"/>
    <property type="match status" value="1"/>
</dbReference>